<keyword evidence="2" id="KW-0472">Membrane</keyword>
<dbReference type="InterPro" id="IPR004843">
    <property type="entry name" value="Calcineurin-like_PHP"/>
</dbReference>
<feature type="compositionally biased region" description="Pro residues" evidence="1">
    <location>
        <begin position="279"/>
        <end position="288"/>
    </location>
</feature>
<feature type="region of interest" description="Disordered" evidence="1">
    <location>
        <begin position="1"/>
        <end position="24"/>
    </location>
</feature>
<dbReference type="AlphaFoldDB" id="A0A1H5EZZ7"/>
<dbReference type="Gene3D" id="3.60.21.10">
    <property type="match status" value="1"/>
</dbReference>
<feature type="compositionally biased region" description="Acidic residues" evidence="1">
    <location>
        <begin position="289"/>
        <end position="300"/>
    </location>
</feature>
<feature type="transmembrane region" description="Helical" evidence="2">
    <location>
        <begin position="192"/>
        <end position="210"/>
    </location>
</feature>
<keyword evidence="2" id="KW-0812">Transmembrane</keyword>
<dbReference type="SUPFAM" id="SSF56300">
    <property type="entry name" value="Metallo-dependent phosphatases"/>
    <property type="match status" value="1"/>
</dbReference>
<evidence type="ECO:0000256" key="2">
    <source>
        <dbReference type="SAM" id="Phobius"/>
    </source>
</evidence>
<organism evidence="4 5">
    <name type="scientific">Ruania alba</name>
    <dbReference type="NCBI Taxonomy" id="648782"/>
    <lineage>
        <taxon>Bacteria</taxon>
        <taxon>Bacillati</taxon>
        <taxon>Actinomycetota</taxon>
        <taxon>Actinomycetes</taxon>
        <taxon>Micrococcales</taxon>
        <taxon>Ruaniaceae</taxon>
        <taxon>Ruania</taxon>
    </lineage>
</organism>
<protein>
    <submittedName>
        <fullName evidence="4">Calcineurin-like phosphoesterase superfamily domain-containing protein</fullName>
    </submittedName>
</protein>
<dbReference type="EMBL" id="FNTX01000001">
    <property type="protein sequence ID" value="SED96767.1"/>
    <property type="molecule type" value="Genomic_DNA"/>
</dbReference>
<evidence type="ECO:0000313" key="5">
    <source>
        <dbReference type="Proteomes" id="UP000199220"/>
    </source>
</evidence>
<proteinExistence type="predicted"/>
<feature type="transmembrane region" description="Helical" evidence="2">
    <location>
        <begin position="39"/>
        <end position="58"/>
    </location>
</feature>
<keyword evidence="2" id="KW-1133">Transmembrane helix</keyword>
<feature type="region of interest" description="Disordered" evidence="1">
    <location>
        <begin position="274"/>
        <end position="368"/>
    </location>
</feature>
<evidence type="ECO:0000313" key="4">
    <source>
        <dbReference type="EMBL" id="SED96767.1"/>
    </source>
</evidence>
<feature type="compositionally biased region" description="Acidic residues" evidence="1">
    <location>
        <begin position="331"/>
        <end position="348"/>
    </location>
</feature>
<sequence length="627" mass="64999">MTNTTTPPAEPESHDENDGAPAERRGWWHRLRPMTRRTVRAGFAFVAAGLIAGVLGMLTASYTGSLGPHAADYSVRLNGEVRVDMGPLGALIVDSPLPAQLGVEVLVKEIPVELSDPEANPVAGLTADLSSYTQFLANPQAAIDDAAQGLITDALGRWVLIWTTLLVLVALGRLAAHGVLRDAFRSAWARTGVPALSIALAVVVAGVPLIELTRPSGGSGRTSAILAGTPLEDARITGRLATLVDHYGGFVVEAVDENTAFYEAARQNLVSAFEADPEPTGPTAPPEPADIDGADVDSGADTDGGADGVGVDGAGDDGAGGQEASAPPTDDAQDEAEAASEGPAEDEPTATGEPAENEEAAETPDEDGITTSLVVSDLHCNVGMADVIGAAVAGSDAEVVLNAGDTVMGGTSVESYCVNAFAAGIPDDVPMVVADGNHDSRTTTEQERSNGWIVLEGEPVEVAGLRILGDTDPTLTSLGAPTRPQRDETVNAMGNRLAQQACELEEAGDGVNLLLVHSPYAGRQVVEAGCAPLSISGHLHRQIGPRQLGWGVQWVVPSTAGAGSGTPTIGPLNNEAVMMVLRWDTETGLPLEYRMITIGTDTSALLSEWFPFPEQPTEYTEVSVDQE</sequence>
<feature type="compositionally biased region" description="Acidic residues" evidence="1">
    <location>
        <begin position="355"/>
        <end position="368"/>
    </location>
</feature>
<evidence type="ECO:0000256" key="1">
    <source>
        <dbReference type="SAM" id="MobiDB-lite"/>
    </source>
</evidence>
<accession>A0A1H5EZZ7</accession>
<feature type="domain" description="Calcineurin-like phosphoesterase" evidence="3">
    <location>
        <begin position="373"/>
        <end position="541"/>
    </location>
</feature>
<dbReference type="Pfam" id="PF00149">
    <property type="entry name" value="Metallophos"/>
    <property type="match status" value="1"/>
</dbReference>
<reference evidence="5" key="1">
    <citation type="submission" date="2016-10" db="EMBL/GenBank/DDBJ databases">
        <authorList>
            <person name="Varghese N."/>
            <person name="Submissions S."/>
        </authorList>
    </citation>
    <scope>NUCLEOTIDE SEQUENCE [LARGE SCALE GENOMIC DNA]</scope>
    <source>
        <strain evidence="5">DSM 21368</strain>
    </source>
</reference>
<dbReference type="STRING" id="648782.SAMN04488554_1189"/>
<gene>
    <name evidence="4" type="ORF">SAMN04488554_1189</name>
</gene>
<name>A0A1H5EZZ7_9MICO</name>
<feature type="compositionally biased region" description="Basic and acidic residues" evidence="1">
    <location>
        <begin position="11"/>
        <end position="24"/>
    </location>
</feature>
<dbReference type="GO" id="GO:0016787">
    <property type="term" value="F:hydrolase activity"/>
    <property type="evidence" value="ECO:0007669"/>
    <property type="project" value="InterPro"/>
</dbReference>
<feature type="compositionally biased region" description="Gly residues" evidence="1">
    <location>
        <begin position="305"/>
        <end position="321"/>
    </location>
</feature>
<dbReference type="Proteomes" id="UP000199220">
    <property type="component" value="Unassembled WGS sequence"/>
</dbReference>
<dbReference type="InterPro" id="IPR029052">
    <property type="entry name" value="Metallo-depent_PP-like"/>
</dbReference>
<evidence type="ECO:0000259" key="3">
    <source>
        <dbReference type="Pfam" id="PF00149"/>
    </source>
</evidence>
<keyword evidence="5" id="KW-1185">Reference proteome</keyword>
<feature type="transmembrane region" description="Helical" evidence="2">
    <location>
        <begin position="159"/>
        <end position="180"/>
    </location>
</feature>